<feature type="region of interest" description="Disordered" evidence="1">
    <location>
        <begin position="99"/>
        <end position="120"/>
    </location>
</feature>
<accession>A0A6B0UNB2</accession>
<evidence type="ECO:0000313" key="3">
    <source>
        <dbReference type="EMBL" id="MXU91103.1"/>
    </source>
</evidence>
<dbReference type="EMBL" id="GIFC01009020">
    <property type="protein sequence ID" value="MXU91103.1"/>
    <property type="molecule type" value="Transcribed_RNA"/>
</dbReference>
<feature type="chain" id="PRO_5025519619" evidence="2">
    <location>
        <begin position="27"/>
        <end position="120"/>
    </location>
</feature>
<protein>
    <submittedName>
        <fullName evidence="3">Putative secreted protein</fullName>
    </submittedName>
</protein>
<name>A0A6B0UNB2_IXORI</name>
<dbReference type="AlphaFoldDB" id="A0A6B0UNB2"/>
<keyword evidence="2" id="KW-0732">Signal</keyword>
<sequence length="120" mass="11722">MTRFRFLRGFLLALSAEAATPRRAAARPLEGVRPKGLPRDVATPACGAGGRWRGNAVAAATGMAIAGAVVAVATSGTATFASAPPPTTVAADAATAGLGAASSSSSSSGSMVSMSCLKSR</sequence>
<feature type="region of interest" description="Disordered" evidence="1">
    <location>
        <begin position="21"/>
        <end position="45"/>
    </location>
</feature>
<evidence type="ECO:0000256" key="2">
    <source>
        <dbReference type="SAM" id="SignalP"/>
    </source>
</evidence>
<proteinExistence type="predicted"/>
<evidence type="ECO:0000256" key="1">
    <source>
        <dbReference type="SAM" id="MobiDB-lite"/>
    </source>
</evidence>
<feature type="signal peptide" evidence="2">
    <location>
        <begin position="1"/>
        <end position="26"/>
    </location>
</feature>
<reference evidence="3" key="1">
    <citation type="submission" date="2019-12" db="EMBL/GenBank/DDBJ databases">
        <title>An insight into the sialome of adult female Ixodes ricinus ticks feeding for 6 days.</title>
        <authorList>
            <person name="Perner J."/>
            <person name="Ribeiro J.M.C."/>
        </authorList>
    </citation>
    <scope>NUCLEOTIDE SEQUENCE</scope>
    <source>
        <strain evidence="3">Semi-engorged</strain>
        <tissue evidence="3">Salivary glands</tissue>
    </source>
</reference>
<organism evidence="3">
    <name type="scientific">Ixodes ricinus</name>
    <name type="common">Common tick</name>
    <name type="synonym">Acarus ricinus</name>
    <dbReference type="NCBI Taxonomy" id="34613"/>
    <lineage>
        <taxon>Eukaryota</taxon>
        <taxon>Metazoa</taxon>
        <taxon>Ecdysozoa</taxon>
        <taxon>Arthropoda</taxon>
        <taxon>Chelicerata</taxon>
        <taxon>Arachnida</taxon>
        <taxon>Acari</taxon>
        <taxon>Parasitiformes</taxon>
        <taxon>Ixodida</taxon>
        <taxon>Ixodoidea</taxon>
        <taxon>Ixodidae</taxon>
        <taxon>Ixodinae</taxon>
        <taxon>Ixodes</taxon>
    </lineage>
</organism>